<dbReference type="Gene3D" id="2.60.120.1440">
    <property type="match status" value="1"/>
</dbReference>
<evidence type="ECO:0000313" key="4">
    <source>
        <dbReference type="EMBL" id="TDQ79209.1"/>
    </source>
</evidence>
<dbReference type="InterPro" id="IPR012373">
    <property type="entry name" value="Ferrdict_sens_TM"/>
</dbReference>
<sequence>MYMAASKSDEQYILTLLDKASRHEASEAELRYLDLWYDSFQEAPLYTDGMSPEEEEQAMSMLFDRIHNQIEQRIQEDISIKSIPIYKRILPFLKYAAAILLFLALPLYFFRDSLPPAVTELKLVQEVSDVLKKQNPLTISDEFAKEIQLVLSEDRRVNLPEGDVPDYINAEKYINVLHSDNQITYTVKDSLSQIAPQNPIYHIVRIPYGKRLSVTLIDGTKVSLNSGTELKYPINVQNEQMDLYLTGEAYFDVAKSQNRKFNVHVRGNREKKAHMVQVLGTQFNIRAFPNDKQSVTTLFEGAIQLSGLDRIPIPLQPLKQIAVGQTYAITNADMEGASAWRNNLFYFKNTPLEEVAIELERWYGVKIQYRKTTKSKKLLAQISREKSLEQVLEMLAQTYDIKYEYQGKEVVLSD</sequence>
<dbReference type="PANTHER" id="PTHR30273:SF2">
    <property type="entry name" value="PROTEIN FECR"/>
    <property type="match status" value="1"/>
</dbReference>
<dbReference type="InterPro" id="IPR006860">
    <property type="entry name" value="FecR"/>
</dbReference>
<dbReference type="AlphaFoldDB" id="A0A4V3DE74"/>
<evidence type="ECO:0000313" key="5">
    <source>
        <dbReference type="Proteomes" id="UP000295292"/>
    </source>
</evidence>
<keyword evidence="1" id="KW-0812">Transmembrane</keyword>
<dbReference type="Proteomes" id="UP000295292">
    <property type="component" value="Unassembled WGS sequence"/>
</dbReference>
<keyword evidence="1" id="KW-0472">Membrane</keyword>
<accession>A0A4V3DE74</accession>
<reference evidence="4 5" key="1">
    <citation type="submission" date="2019-03" db="EMBL/GenBank/DDBJ databases">
        <title>Genomic Encyclopedia of Archaeal and Bacterial Type Strains, Phase II (KMG-II): from individual species to whole genera.</title>
        <authorList>
            <person name="Goeker M."/>
        </authorList>
    </citation>
    <scope>NUCLEOTIDE SEQUENCE [LARGE SCALE GENOMIC DNA]</scope>
    <source>
        <strain evidence="4 5">DSM 28353</strain>
    </source>
</reference>
<dbReference type="Pfam" id="PF04773">
    <property type="entry name" value="FecR"/>
    <property type="match status" value="1"/>
</dbReference>
<protein>
    <submittedName>
        <fullName evidence="4">FecR family protein</fullName>
    </submittedName>
</protein>
<organism evidence="4 5">
    <name type="scientific">Sphingobacterium yanglingense</name>
    <dbReference type="NCBI Taxonomy" id="1437280"/>
    <lineage>
        <taxon>Bacteria</taxon>
        <taxon>Pseudomonadati</taxon>
        <taxon>Bacteroidota</taxon>
        <taxon>Sphingobacteriia</taxon>
        <taxon>Sphingobacteriales</taxon>
        <taxon>Sphingobacteriaceae</taxon>
        <taxon>Sphingobacterium</taxon>
    </lineage>
</organism>
<comment type="caution">
    <text evidence="4">The sequence shown here is derived from an EMBL/GenBank/DDBJ whole genome shotgun (WGS) entry which is preliminary data.</text>
</comment>
<evidence type="ECO:0000259" key="2">
    <source>
        <dbReference type="Pfam" id="PF04773"/>
    </source>
</evidence>
<proteinExistence type="predicted"/>
<dbReference type="OrthoDB" id="696934at2"/>
<evidence type="ECO:0000256" key="1">
    <source>
        <dbReference type="SAM" id="Phobius"/>
    </source>
</evidence>
<feature type="domain" description="FecR protein" evidence="2">
    <location>
        <begin position="205"/>
        <end position="303"/>
    </location>
</feature>
<dbReference type="InterPro" id="IPR032508">
    <property type="entry name" value="FecR_C"/>
</dbReference>
<dbReference type="GO" id="GO:0016989">
    <property type="term" value="F:sigma factor antagonist activity"/>
    <property type="evidence" value="ECO:0007669"/>
    <property type="project" value="TreeGrafter"/>
</dbReference>
<feature type="transmembrane region" description="Helical" evidence="1">
    <location>
        <begin position="92"/>
        <end position="110"/>
    </location>
</feature>
<keyword evidence="1" id="KW-1133">Transmembrane helix</keyword>
<dbReference type="Gene3D" id="3.55.50.30">
    <property type="match status" value="1"/>
</dbReference>
<feature type="domain" description="Protein FecR C-terminal" evidence="3">
    <location>
        <begin position="345"/>
        <end position="411"/>
    </location>
</feature>
<keyword evidence="5" id="KW-1185">Reference proteome</keyword>
<dbReference type="Pfam" id="PF16344">
    <property type="entry name" value="FecR_C"/>
    <property type="match status" value="1"/>
</dbReference>
<evidence type="ECO:0000259" key="3">
    <source>
        <dbReference type="Pfam" id="PF16344"/>
    </source>
</evidence>
<dbReference type="PANTHER" id="PTHR30273">
    <property type="entry name" value="PERIPLASMIC SIGNAL SENSOR AND SIGMA FACTOR ACTIVATOR FECR-RELATED"/>
    <property type="match status" value="1"/>
</dbReference>
<name>A0A4V3DE74_9SPHI</name>
<dbReference type="EMBL" id="SNYV01000011">
    <property type="protein sequence ID" value="TDQ79209.1"/>
    <property type="molecule type" value="Genomic_DNA"/>
</dbReference>
<gene>
    <name evidence="4" type="ORF">CLV99_0641</name>
</gene>